<name>A0A512AIQ6_9SPHN</name>
<keyword evidence="1" id="KW-1133">Transmembrane helix</keyword>
<gene>
    <name evidence="2" type="ORF">NSE01_14040</name>
</gene>
<evidence type="ECO:0000313" key="2">
    <source>
        <dbReference type="EMBL" id="GEN99571.1"/>
    </source>
</evidence>
<keyword evidence="1" id="KW-0812">Transmembrane</keyword>
<protein>
    <submittedName>
        <fullName evidence="2">Uncharacterized protein</fullName>
    </submittedName>
</protein>
<dbReference type="Proteomes" id="UP000321464">
    <property type="component" value="Unassembled WGS sequence"/>
</dbReference>
<dbReference type="RefSeq" id="WP_147158908.1">
    <property type="nucleotide sequence ID" value="NZ_BJYR01000009.1"/>
</dbReference>
<feature type="transmembrane region" description="Helical" evidence="1">
    <location>
        <begin position="39"/>
        <end position="58"/>
    </location>
</feature>
<evidence type="ECO:0000313" key="3">
    <source>
        <dbReference type="Proteomes" id="UP000321464"/>
    </source>
</evidence>
<dbReference type="EMBL" id="BJYR01000009">
    <property type="protein sequence ID" value="GEN99571.1"/>
    <property type="molecule type" value="Genomic_DNA"/>
</dbReference>
<dbReference type="AlphaFoldDB" id="A0A512AIQ6"/>
<feature type="transmembrane region" description="Helical" evidence="1">
    <location>
        <begin position="7"/>
        <end position="27"/>
    </location>
</feature>
<accession>A0A512AIQ6</accession>
<sequence length="96" mass="10121">MSRTHHILNAASNLLGISLLLIAGLRISDSGGKTMADEIAWLSAASFSISCFFSYLALRNDARAEGFEAVADKSFMIGLGTLIVAVGVLAMTTSLR</sequence>
<organism evidence="2 3">
    <name type="scientific">Novosphingobium sediminis</name>
    <dbReference type="NCBI Taxonomy" id="707214"/>
    <lineage>
        <taxon>Bacteria</taxon>
        <taxon>Pseudomonadati</taxon>
        <taxon>Pseudomonadota</taxon>
        <taxon>Alphaproteobacteria</taxon>
        <taxon>Sphingomonadales</taxon>
        <taxon>Sphingomonadaceae</taxon>
        <taxon>Novosphingobium</taxon>
    </lineage>
</organism>
<proteinExistence type="predicted"/>
<reference evidence="2 3" key="1">
    <citation type="submission" date="2019-07" db="EMBL/GenBank/DDBJ databases">
        <title>Whole genome shotgun sequence of Novosphingobium sediminis NBRC 106119.</title>
        <authorList>
            <person name="Hosoyama A."/>
            <person name="Uohara A."/>
            <person name="Ohji S."/>
            <person name="Ichikawa N."/>
        </authorList>
    </citation>
    <scope>NUCLEOTIDE SEQUENCE [LARGE SCALE GENOMIC DNA]</scope>
    <source>
        <strain evidence="2 3">NBRC 106119</strain>
    </source>
</reference>
<comment type="caution">
    <text evidence="2">The sequence shown here is derived from an EMBL/GenBank/DDBJ whole genome shotgun (WGS) entry which is preliminary data.</text>
</comment>
<evidence type="ECO:0000256" key="1">
    <source>
        <dbReference type="SAM" id="Phobius"/>
    </source>
</evidence>
<feature type="transmembrane region" description="Helical" evidence="1">
    <location>
        <begin position="70"/>
        <end position="91"/>
    </location>
</feature>
<keyword evidence="3" id="KW-1185">Reference proteome</keyword>
<keyword evidence="1" id="KW-0472">Membrane</keyword>